<evidence type="ECO:0000256" key="1">
    <source>
        <dbReference type="ARBA" id="ARBA00012513"/>
    </source>
</evidence>
<dbReference type="FunFam" id="1.10.510.10:FF:000571">
    <property type="entry name" value="Maternal embryonic leucine zipper kinase"/>
    <property type="match status" value="1"/>
</dbReference>
<dbReference type="SUPFAM" id="SSF56112">
    <property type="entry name" value="Protein kinase-like (PK-like)"/>
    <property type="match status" value="1"/>
</dbReference>
<evidence type="ECO:0000259" key="9">
    <source>
        <dbReference type="PROSITE" id="PS50006"/>
    </source>
</evidence>
<dbReference type="PROSITE" id="PS50006">
    <property type="entry name" value="FHA_DOMAIN"/>
    <property type="match status" value="1"/>
</dbReference>
<dbReference type="InterPro" id="IPR000719">
    <property type="entry name" value="Prot_kinase_dom"/>
</dbReference>
<keyword evidence="2" id="KW-0723">Serine/threonine-protein kinase</keyword>
<evidence type="ECO:0000313" key="12">
    <source>
        <dbReference type="RefSeq" id="XP_032810538.1"/>
    </source>
</evidence>
<dbReference type="InterPro" id="IPR000253">
    <property type="entry name" value="FHA_dom"/>
</dbReference>
<reference evidence="12 13" key="1">
    <citation type="submission" date="2025-04" db="UniProtKB">
        <authorList>
            <consortium name="RefSeq"/>
        </authorList>
    </citation>
    <scope>IDENTIFICATION</scope>
    <source>
        <tissue evidence="12 13">Sperm</tissue>
    </source>
</reference>
<dbReference type="PANTHER" id="PTHR24347">
    <property type="entry name" value="SERINE/THREONINE-PROTEIN KINASE"/>
    <property type="match status" value="1"/>
</dbReference>
<proteinExistence type="predicted"/>
<feature type="domain" description="FHA" evidence="9">
    <location>
        <begin position="127"/>
        <end position="185"/>
    </location>
</feature>
<keyword evidence="4 7" id="KW-0547">Nucleotide-binding</keyword>
<dbReference type="AlphaFoldDB" id="A0AAJ7T476"/>
<dbReference type="CDD" id="cd22666">
    <property type="entry name" value="FHA_CHK2"/>
    <property type="match status" value="1"/>
</dbReference>
<dbReference type="CTD" id="11200"/>
<feature type="binding site" evidence="7">
    <location>
        <position position="259"/>
    </location>
    <ligand>
        <name>ATP</name>
        <dbReference type="ChEBI" id="CHEBI:30616"/>
    </ligand>
</feature>
<evidence type="ECO:0000256" key="6">
    <source>
        <dbReference type="ARBA" id="ARBA00022840"/>
    </source>
</evidence>
<keyword evidence="11" id="KW-1185">Reference proteome</keyword>
<keyword evidence="3" id="KW-0808">Transferase</keyword>
<protein>
    <recommendedName>
        <fullName evidence="1">non-specific serine/threonine protein kinase</fullName>
        <ecNumber evidence="1">2.7.11.1</ecNumber>
    </recommendedName>
</protein>
<dbReference type="SMART" id="SM00220">
    <property type="entry name" value="S_TKc"/>
    <property type="match status" value="1"/>
</dbReference>
<dbReference type="Pfam" id="PF00498">
    <property type="entry name" value="FHA"/>
    <property type="match status" value="1"/>
</dbReference>
<dbReference type="PROSITE" id="PS00108">
    <property type="entry name" value="PROTEIN_KINASE_ST"/>
    <property type="match status" value="1"/>
</dbReference>
<dbReference type="GeneID" id="116942575"/>
<evidence type="ECO:0000313" key="11">
    <source>
        <dbReference type="Proteomes" id="UP001318040"/>
    </source>
</evidence>
<dbReference type="RefSeq" id="XP_032810539.1">
    <property type="nucleotide sequence ID" value="XM_032954648.1"/>
</dbReference>
<dbReference type="InterPro" id="IPR008984">
    <property type="entry name" value="SMAD_FHA_dom_sf"/>
</dbReference>
<dbReference type="GO" id="GO:0004674">
    <property type="term" value="F:protein serine/threonine kinase activity"/>
    <property type="evidence" value="ECO:0007669"/>
    <property type="project" value="UniProtKB-KW"/>
</dbReference>
<feature type="region of interest" description="Disordered" evidence="8">
    <location>
        <begin position="522"/>
        <end position="549"/>
    </location>
</feature>
<dbReference type="PROSITE" id="PS50011">
    <property type="entry name" value="PROTEIN_KINASE_DOM"/>
    <property type="match status" value="1"/>
</dbReference>
<evidence type="ECO:0000256" key="4">
    <source>
        <dbReference type="ARBA" id="ARBA00022741"/>
    </source>
</evidence>
<dbReference type="Pfam" id="PF00069">
    <property type="entry name" value="Pkinase"/>
    <property type="match status" value="1"/>
</dbReference>
<evidence type="ECO:0000256" key="2">
    <source>
        <dbReference type="ARBA" id="ARBA00022527"/>
    </source>
</evidence>
<evidence type="ECO:0000256" key="3">
    <source>
        <dbReference type="ARBA" id="ARBA00022679"/>
    </source>
</evidence>
<gene>
    <name evidence="12 13" type="primary">CHEK2</name>
</gene>
<dbReference type="InterPro" id="IPR011009">
    <property type="entry name" value="Kinase-like_dom_sf"/>
</dbReference>
<dbReference type="KEGG" id="pmrn:116942575"/>
<dbReference type="EC" id="2.7.11.1" evidence="1"/>
<dbReference type="PROSITE" id="PS00107">
    <property type="entry name" value="PROTEIN_KINASE_ATP"/>
    <property type="match status" value="1"/>
</dbReference>
<evidence type="ECO:0000256" key="8">
    <source>
        <dbReference type="SAM" id="MobiDB-lite"/>
    </source>
</evidence>
<evidence type="ECO:0000259" key="10">
    <source>
        <dbReference type="PROSITE" id="PS50011"/>
    </source>
</evidence>
<evidence type="ECO:0000256" key="7">
    <source>
        <dbReference type="PROSITE-ProRule" id="PRU10141"/>
    </source>
</evidence>
<dbReference type="SMART" id="SM00240">
    <property type="entry name" value="FHA"/>
    <property type="match status" value="1"/>
</dbReference>
<keyword evidence="6 7" id="KW-0067">ATP-binding</keyword>
<evidence type="ECO:0000313" key="13">
    <source>
        <dbReference type="RefSeq" id="XP_032810539.1"/>
    </source>
</evidence>
<dbReference type="GO" id="GO:0005524">
    <property type="term" value="F:ATP binding"/>
    <property type="evidence" value="ECO:0007669"/>
    <property type="project" value="UniProtKB-UniRule"/>
</dbReference>
<name>A0AAJ7T476_PETMA</name>
<feature type="compositionally biased region" description="Low complexity" evidence="8">
    <location>
        <begin position="26"/>
        <end position="38"/>
    </location>
</feature>
<dbReference type="InterPro" id="IPR008271">
    <property type="entry name" value="Ser/Thr_kinase_AS"/>
</dbReference>
<organism evidence="11 13">
    <name type="scientific">Petromyzon marinus</name>
    <name type="common">Sea lamprey</name>
    <dbReference type="NCBI Taxonomy" id="7757"/>
    <lineage>
        <taxon>Eukaryota</taxon>
        <taxon>Metazoa</taxon>
        <taxon>Chordata</taxon>
        <taxon>Craniata</taxon>
        <taxon>Vertebrata</taxon>
        <taxon>Cyclostomata</taxon>
        <taxon>Hyperoartia</taxon>
        <taxon>Petromyzontiformes</taxon>
        <taxon>Petromyzontidae</taxon>
        <taxon>Petromyzon</taxon>
    </lineage>
</organism>
<evidence type="ECO:0000256" key="5">
    <source>
        <dbReference type="ARBA" id="ARBA00022777"/>
    </source>
</evidence>
<dbReference type="FunFam" id="3.30.200.20:FF:000042">
    <property type="entry name" value="Aurora kinase A"/>
    <property type="match status" value="1"/>
</dbReference>
<feature type="domain" description="Protein kinase" evidence="10">
    <location>
        <begin position="230"/>
        <end position="492"/>
    </location>
</feature>
<dbReference type="SUPFAM" id="SSF49879">
    <property type="entry name" value="SMAD/FHA domain"/>
    <property type="match status" value="1"/>
</dbReference>
<sequence length="549" mass="59147">MSAPLGAREVRPPGGAVPPGGGAGALGARARPGAAATRAPEEGPAHGAENATRGGGGGLPPGSSSSSSGTEGSSSSAGTQSTQDTLPSQDLPSLSEGDGDAAAPKPWGRLYSTHRAFPTLDLVCEDYLFGRALSCSVCFNDPHIRACLGDLYSAYSSKHFRIYRDQEVFLEDYSSNGTYINGEKVGKNQRHVLMNNAEISIALPTHRAFVFSNLARYEESHWPEEIKKKYIITRTLGSGVFGEVKLAFHKGSERKVAIKVVPKRGLPIPQSSCRDVKTEADILKKLKHPCIITLEDAFDSADALYLVLELMEGGELFNRVKQGALPEHNAKLIFYQLVLAVQYLHGQGVTHRDLKPENVLLSSNSAECLVKVSDFGLSRFVGEQYLMRSLCGTPAYQAPEVLASCGLGGYTRAVDCWSLGVLLFICLSGYPPFSEGFEEMSVHDQICTGTFDFLEDIWKNVSEEAEDLVRKLMVVEVTQRYTTEQALGHGWLQDQEMIHKAQSLMAAGSGAMPPPLVSNFLPGAGRKRPAEEGGGGGGEPCVEIPPMKR</sequence>
<dbReference type="Gene3D" id="2.60.200.20">
    <property type="match status" value="1"/>
</dbReference>
<feature type="compositionally biased region" description="Polar residues" evidence="8">
    <location>
        <begin position="83"/>
        <end position="92"/>
    </location>
</feature>
<dbReference type="Gene3D" id="1.10.510.10">
    <property type="entry name" value="Transferase(Phosphotransferase) domain 1"/>
    <property type="match status" value="1"/>
</dbReference>
<dbReference type="Proteomes" id="UP001318040">
    <property type="component" value="Chromosome 15"/>
</dbReference>
<feature type="compositionally biased region" description="Low complexity" evidence="8">
    <location>
        <begin position="61"/>
        <end position="82"/>
    </location>
</feature>
<dbReference type="RefSeq" id="XP_032810538.1">
    <property type="nucleotide sequence ID" value="XM_032954647.1"/>
</dbReference>
<dbReference type="InterPro" id="IPR017441">
    <property type="entry name" value="Protein_kinase_ATP_BS"/>
</dbReference>
<keyword evidence="5 12" id="KW-0418">Kinase</keyword>
<accession>A0AAJ7T476</accession>
<feature type="region of interest" description="Disordered" evidence="8">
    <location>
        <begin position="1"/>
        <end position="105"/>
    </location>
</feature>